<name>A0A6V7U1H8_MELEN</name>
<reference evidence="11 12" key="1">
    <citation type="submission" date="2020-08" db="EMBL/GenBank/DDBJ databases">
        <authorList>
            <person name="Koutsovoulos G."/>
            <person name="Danchin GJ E."/>
        </authorList>
    </citation>
    <scope>NUCLEOTIDE SEQUENCE [LARGE SCALE GENOMIC DNA]</scope>
</reference>
<feature type="binding site" evidence="5">
    <location>
        <position position="334"/>
    </location>
    <ligand>
        <name>chloride</name>
        <dbReference type="ChEBI" id="CHEBI:17996"/>
        <label>1</label>
    </ligand>
</feature>
<feature type="disulfide bond" evidence="6">
    <location>
        <begin position="242"/>
        <end position="257"/>
    </location>
</feature>
<evidence type="ECO:0000256" key="7">
    <source>
        <dbReference type="PROSITE-ProRule" id="PRU01355"/>
    </source>
</evidence>
<evidence type="ECO:0000256" key="8">
    <source>
        <dbReference type="RuleBase" id="RU361144"/>
    </source>
</evidence>
<comment type="similarity">
    <text evidence="1 7 8">Belongs to the peptidase M2 family.</text>
</comment>
<dbReference type="OrthoDB" id="10029630at2759"/>
<evidence type="ECO:0000256" key="9">
    <source>
        <dbReference type="SAM" id="Phobius"/>
    </source>
</evidence>
<dbReference type="CDD" id="cd06461">
    <property type="entry name" value="M2_ACE"/>
    <property type="match status" value="1"/>
</dbReference>
<keyword evidence="2" id="KW-0732">Signal</keyword>
<dbReference type="PROSITE" id="PS52011">
    <property type="entry name" value="PEPTIDASE_M2"/>
    <property type="match status" value="1"/>
</dbReference>
<evidence type="ECO:0000256" key="6">
    <source>
        <dbReference type="PIRSR" id="PIRSR601548-4"/>
    </source>
</evidence>
<dbReference type="PRINTS" id="PR00791">
    <property type="entry name" value="PEPDIPTASEA"/>
</dbReference>
<dbReference type="Pfam" id="PF01401">
    <property type="entry name" value="Peptidase_M2"/>
    <property type="match status" value="1"/>
</dbReference>
<dbReference type="GO" id="GO:0008237">
    <property type="term" value="F:metallopeptidase activity"/>
    <property type="evidence" value="ECO:0007669"/>
    <property type="project" value="UniProtKB-KW"/>
</dbReference>
<evidence type="ECO:0000313" key="11">
    <source>
        <dbReference type="EMBL" id="CAD2142406.1"/>
    </source>
</evidence>
<dbReference type="AlphaFoldDB" id="A0A6V7U1H8"/>
<accession>A0A6V7U1H8</accession>
<evidence type="ECO:0000259" key="10">
    <source>
        <dbReference type="Pfam" id="PF01683"/>
    </source>
</evidence>
<comment type="cofactor">
    <cofactor evidence="8">
        <name>Zn(2+)</name>
        <dbReference type="ChEBI" id="CHEBI:29105"/>
    </cofactor>
    <text evidence="8">Binds 1 zinc ion per subunit.</text>
</comment>
<dbReference type="Proteomes" id="UP000580250">
    <property type="component" value="Unassembled WGS sequence"/>
</dbReference>
<feature type="domain" description="EB" evidence="10">
    <location>
        <begin position="768"/>
        <end position="797"/>
    </location>
</feature>
<keyword evidence="8" id="KW-0121">Carboxypeptidase</keyword>
<evidence type="ECO:0000313" key="12">
    <source>
        <dbReference type="Proteomes" id="UP000580250"/>
    </source>
</evidence>
<protein>
    <recommendedName>
        <fullName evidence="8">Angiotensin-converting enzyme</fullName>
        <ecNumber evidence="8">3.4.-.-</ecNumber>
    </recommendedName>
</protein>
<dbReference type="PANTHER" id="PTHR10514">
    <property type="entry name" value="ANGIOTENSIN-CONVERTING ENZYME"/>
    <property type="match status" value="1"/>
</dbReference>
<dbReference type="SUPFAM" id="SSF55486">
    <property type="entry name" value="Metalloproteases ('zincins'), catalytic domain"/>
    <property type="match status" value="1"/>
</dbReference>
<feature type="disulfide bond" evidence="6">
    <location>
        <begin position="480"/>
        <end position="500"/>
    </location>
</feature>
<dbReference type="GO" id="GO:0006508">
    <property type="term" value="P:proteolysis"/>
    <property type="evidence" value="ECO:0007669"/>
    <property type="project" value="UniProtKB-KW"/>
</dbReference>
<comment type="caution">
    <text evidence="7">Lacks conserved residue(s) required for the propagation of feature annotation.</text>
</comment>
<evidence type="ECO:0000256" key="1">
    <source>
        <dbReference type="ARBA" id="ARBA00008139"/>
    </source>
</evidence>
<keyword evidence="8" id="KW-0378">Hydrolase</keyword>
<dbReference type="EMBL" id="CAJEWN010000029">
    <property type="protein sequence ID" value="CAD2142406.1"/>
    <property type="molecule type" value="Genomic_DNA"/>
</dbReference>
<dbReference type="Pfam" id="PF01683">
    <property type="entry name" value="EB"/>
    <property type="match status" value="1"/>
</dbReference>
<keyword evidence="4 8" id="KW-0325">Glycoprotein</keyword>
<organism evidence="11 12">
    <name type="scientific">Meloidogyne enterolobii</name>
    <name type="common">Root-knot nematode worm</name>
    <name type="synonym">Meloidogyne mayaguensis</name>
    <dbReference type="NCBI Taxonomy" id="390850"/>
    <lineage>
        <taxon>Eukaryota</taxon>
        <taxon>Metazoa</taxon>
        <taxon>Ecdysozoa</taxon>
        <taxon>Nematoda</taxon>
        <taxon>Chromadorea</taxon>
        <taxon>Rhabditida</taxon>
        <taxon>Tylenchina</taxon>
        <taxon>Tylenchomorpha</taxon>
        <taxon>Tylenchoidea</taxon>
        <taxon>Meloidogynidae</taxon>
        <taxon>Meloidogyninae</taxon>
        <taxon>Meloidogyne</taxon>
    </lineage>
</organism>
<keyword evidence="8" id="KW-0645">Protease</keyword>
<keyword evidence="8" id="KW-0482">Metalloprotease</keyword>
<dbReference type="InterPro" id="IPR001548">
    <property type="entry name" value="Peptidase_M2"/>
</dbReference>
<dbReference type="GO" id="GO:0016020">
    <property type="term" value="C:membrane"/>
    <property type="evidence" value="ECO:0007669"/>
    <property type="project" value="InterPro"/>
</dbReference>
<evidence type="ECO:0000256" key="3">
    <source>
        <dbReference type="ARBA" id="ARBA00023157"/>
    </source>
</evidence>
<keyword evidence="9" id="KW-0472">Membrane</keyword>
<evidence type="ECO:0000256" key="2">
    <source>
        <dbReference type="ARBA" id="ARBA00022729"/>
    </source>
</evidence>
<keyword evidence="8" id="KW-0479">Metal-binding</keyword>
<keyword evidence="9" id="KW-1133">Transmembrane helix</keyword>
<sequence length="898" mass="101987">MLKSLIKNFKFYFCLNSINLINFFVLTHLFLFIKANEETTKLANINIDELVSEEDYGAVLDQEPAKPDDVDNDIIQSLVDNFLNKGTTSNDGDKQQTNIEKLNKEAQALINSSDYWRVENLKPFNSINDPELAKQWLAGYSVELQKVLHQIALAGWNYFTAASISLKQNLDEAEEVGRSFLRASALQSQQFNRTIFPYGSPERIQFSVLAQQGMNALDTEDYNEYNKILLSINQQFIHTQLCGEPGKAPMGGDKSACLLRFSDIPSMLNAPGADAMQCLDLWQKWRLSVGNGLKTSYSQLVQMSNKGRSTFEFLPKFGRNVACSLRTPENYGFYSEKQFDLEEQLNSVYNQIKPFYQQLHAYFRARLAALHSKKGGEENQKAGFVSKNGPIPIHLLKSSNGDNWSAYYEQTKPFSDETLAVEEERISNELLNSFHAQNYTVRLMYTKVYRFMKYLGFEKLPRSFWTNSVFKRNWAKEMICNPATAYDMMNGQDDYRIKVCGQLSEQEFIQSHRLMAKLYYQYGSRHQPILLRDAPNPRQLFNLKSLKVERSESAEINRLYKEALEDFVKLPFAVVADKWRYAVFNESLSPSNWSMEWWSLRQKYQGIIAPSMADPKSVESDPTASPLITQQHAPATRDTFAYIAQFQILKKLCKDKLSQGCLPDKEEMKDIHDAIKRGGSISWLDAFEKMTGNRHIDAGPLLEYYSPLIQWLGNINSNEQRVVGWEVEGEGEAFAENELPHLQNQYESENGGEFGRIDGTGGGDAQIAFPGQSCEKDQECLLDSKCNGTICVCREGLYTLRIAGTYNCVPSDPAKVGFTDDSGGLVIALNPNNGSHPPETGQNADIEAVVTIEHMDEEANKHAKTSNSATKKLCNFSILFSIFLVIFALRQEMLIHRI</sequence>
<proteinExistence type="inferred from homology"/>
<dbReference type="GO" id="GO:0046872">
    <property type="term" value="F:metal ion binding"/>
    <property type="evidence" value="ECO:0007669"/>
    <property type="project" value="UniProtKB-KW"/>
</dbReference>
<dbReference type="InterPro" id="IPR006149">
    <property type="entry name" value="EB_dom"/>
</dbReference>
<dbReference type="GO" id="GO:0008241">
    <property type="term" value="F:peptidyl-dipeptidase activity"/>
    <property type="evidence" value="ECO:0007669"/>
    <property type="project" value="InterPro"/>
</dbReference>
<feature type="binding site" evidence="5">
    <location>
        <position position="637"/>
    </location>
    <ligand>
        <name>chloride</name>
        <dbReference type="ChEBI" id="CHEBI:17996"/>
        <label>1</label>
    </ligand>
</feature>
<keyword evidence="8" id="KW-0862">Zinc</keyword>
<evidence type="ECO:0000256" key="5">
    <source>
        <dbReference type="PIRSR" id="PIRSR601548-2"/>
    </source>
</evidence>
<comment type="caution">
    <text evidence="11">The sequence shown here is derived from an EMBL/GenBank/DDBJ whole genome shotgun (WGS) entry which is preliminary data.</text>
</comment>
<keyword evidence="9" id="KW-0812">Transmembrane</keyword>
<feature type="transmembrane region" description="Helical" evidence="9">
    <location>
        <begin position="12"/>
        <end position="33"/>
    </location>
</feature>
<dbReference type="PANTHER" id="PTHR10514:SF27">
    <property type="entry name" value="ANGIOTENSIN-CONVERTING ENZYME"/>
    <property type="match status" value="1"/>
</dbReference>
<dbReference type="EC" id="3.4.-.-" evidence="8"/>
<keyword evidence="3 6" id="KW-1015">Disulfide bond</keyword>
<evidence type="ECO:0000256" key="4">
    <source>
        <dbReference type="ARBA" id="ARBA00023180"/>
    </source>
</evidence>
<gene>
    <name evidence="11" type="ORF">MENT_LOCUS7203</name>
</gene>
<dbReference type="GO" id="GO:0004180">
    <property type="term" value="F:carboxypeptidase activity"/>
    <property type="evidence" value="ECO:0007669"/>
    <property type="project" value="UniProtKB-KW"/>
</dbReference>